<protein>
    <recommendedName>
        <fullName evidence="2">TNFR-Cys domain-containing protein</fullName>
    </recommendedName>
</protein>
<dbReference type="EMBL" id="JH818859">
    <property type="protein sequence ID" value="EKC28147.1"/>
    <property type="molecule type" value="Genomic_DNA"/>
</dbReference>
<gene>
    <name evidence="1" type="ORF">CGI_10015790</name>
</gene>
<name>K1PUZ0_MAGGI</name>
<dbReference type="InParanoid" id="K1PUZ0"/>
<organism evidence="1">
    <name type="scientific">Magallana gigas</name>
    <name type="common">Pacific oyster</name>
    <name type="synonym">Crassostrea gigas</name>
    <dbReference type="NCBI Taxonomy" id="29159"/>
    <lineage>
        <taxon>Eukaryota</taxon>
        <taxon>Metazoa</taxon>
        <taxon>Spiralia</taxon>
        <taxon>Lophotrochozoa</taxon>
        <taxon>Mollusca</taxon>
        <taxon>Bivalvia</taxon>
        <taxon>Autobranchia</taxon>
        <taxon>Pteriomorphia</taxon>
        <taxon>Ostreida</taxon>
        <taxon>Ostreoidea</taxon>
        <taxon>Ostreidae</taxon>
        <taxon>Magallana</taxon>
    </lineage>
</organism>
<evidence type="ECO:0000313" key="1">
    <source>
        <dbReference type="EMBL" id="EKC28147.1"/>
    </source>
</evidence>
<proteinExistence type="predicted"/>
<dbReference type="HOGENOM" id="CLU_1476535_0_0_1"/>
<evidence type="ECO:0008006" key="2">
    <source>
        <dbReference type="Google" id="ProtNLM"/>
    </source>
</evidence>
<accession>K1PUZ0</accession>
<sequence>MACLLTNSSVVRRKVFKPYKTKKLTIVLAILLSFSWANCPTGFIGHKNPDEDVCCKPTSCFPGTFVQHCQLNFTSDVCIPCEANSYQLDFTNSSFPHPCIKANCHPGAMMTSAFSRSGCRLRCKCDEENGYYGEDPCNCKRIAVAITIGLMIMMCFLYLYCELQSRRSTSLNLGQGRPGVYTP</sequence>
<dbReference type="AlphaFoldDB" id="K1PUZ0"/>
<reference evidence="1" key="1">
    <citation type="journal article" date="2012" name="Nature">
        <title>The oyster genome reveals stress adaptation and complexity of shell formation.</title>
        <authorList>
            <person name="Zhang G."/>
            <person name="Fang X."/>
            <person name="Guo X."/>
            <person name="Li L."/>
            <person name="Luo R."/>
            <person name="Xu F."/>
            <person name="Yang P."/>
            <person name="Zhang L."/>
            <person name="Wang X."/>
            <person name="Qi H."/>
            <person name="Xiong Z."/>
            <person name="Que H."/>
            <person name="Xie Y."/>
            <person name="Holland P.W."/>
            <person name="Paps J."/>
            <person name="Zhu Y."/>
            <person name="Wu F."/>
            <person name="Chen Y."/>
            <person name="Wang J."/>
            <person name="Peng C."/>
            <person name="Meng J."/>
            <person name="Yang L."/>
            <person name="Liu J."/>
            <person name="Wen B."/>
            <person name="Zhang N."/>
            <person name="Huang Z."/>
            <person name="Zhu Q."/>
            <person name="Feng Y."/>
            <person name="Mount A."/>
            <person name="Hedgecock D."/>
            <person name="Xu Z."/>
            <person name="Liu Y."/>
            <person name="Domazet-Loso T."/>
            <person name="Du Y."/>
            <person name="Sun X."/>
            <person name="Zhang S."/>
            <person name="Liu B."/>
            <person name="Cheng P."/>
            <person name="Jiang X."/>
            <person name="Li J."/>
            <person name="Fan D."/>
            <person name="Wang W."/>
            <person name="Fu W."/>
            <person name="Wang T."/>
            <person name="Wang B."/>
            <person name="Zhang J."/>
            <person name="Peng Z."/>
            <person name="Li Y."/>
            <person name="Li N."/>
            <person name="Wang J."/>
            <person name="Chen M."/>
            <person name="He Y."/>
            <person name="Tan F."/>
            <person name="Song X."/>
            <person name="Zheng Q."/>
            <person name="Huang R."/>
            <person name="Yang H."/>
            <person name="Du X."/>
            <person name="Chen L."/>
            <person name="Yang M."/>
            <person name="Gaffney P.M."/>
            <person name="Wang S."/>
            <person name="Luo L."/>
            <person name="She Z."/>
            <person name="Ming Y."/>
            <person name="Huang W."/>
            <person name="Zhang S."/>
            <person name="Huang B."/>
            <person name="Zhang Y."/>
            <person name="Qu T."/>
            <person name="Ni P."/>
            <person name="Miao G."/>
            <person name="Wang J."/>
            <person name="Wang Q."/>
            <person name="Steinberg C.E."/>
            <person name="Wang H."/>
            <person name="Li N."/>
            <person name="Qian L."/>
            <person name="Zhang G."/>
            <person name="Li Y."/>
            <person name="Yang H."/>
            <person name="Liu X."/>
            <person name="Wang J."/>
            <person name="Yin Y."/>
            <person name="Wang J."/>
        </authorList>
    </citation>
    <scope>NUCLEOTIDE SEQUENCE [LARGE SCALE GENOMIC DNA]</scope>
    <source>
        <strain evidence="1">05x7-T-G4-1.051#20</strain>
    </source>
</reference>